<keyword evidence="2" id="KW-1185">Reference proteome</keyword>
<name>A0A3L7K697_9BACI</name>
<reference evidence="1 2" key="1">
    <citation type="submission" date="2018-10" db="EMBL/GenBank/DDBJ databases">
        <title>Falsibacillus sp. genome draft.</title>
        <authorList>
            <person name="Shi S."/>
        </authorList>
    </citation>
    <scope>NUCLEOTIDE SEQUENCE [LARGE SCALE GENOMIC DNA]</scope>
    <source>
        <strain evidence="1 2">GY 10110</strain>
    </source>
</reference>
<dbReference type="AlphaFoldDB" id="A0A3L7K697"/>
<evidence type="ECO:0000313" key="2">
    <source>
        <dbReference type="Proteomes" id="UP000276770"/>
    </source>
</evidence>
<gene>
    <name evidence="1" type="ORF">D9X91_08000</name>
</gene>
<dbReference type="Proteomes" id="UP000276770">
    <property type="component" value="Unassembled WGS sequence"/>
</dbReference>
<sequence>MTSNKVIKVGTPIENGEGFQFNQDITDEKKIETLERIFKELQPEQNFNGMSRKPDSIFSLNEPEEHVALIWASLWYLDNDTAIAFRNQNYYRLSKKQTRTLKSIFE</sequence>
<evidence type="ECO:0000313" key="1">
    <source>
        <dbReference type="EMBL" id="RLQ96222.1"/>
    </source>
</evidence>
<accession>A0A3L7K697</accession>
<organism evidence="1 2">
    <name type="scientific">Falsibacillus albus</name>
    <dbReference type="NCBI Taxonomy" id="2478915"/>
    <lineage>
        <taxon>Bacteria</taxon>
        <taxon>Bacillati</taxon>
        <taxon>Bacillota</taxon>
        <taxon>Bacilli</taxon>
        <taxon>Bacillales</taxon>
        <taxon>Bacillaceae</taxon>
        <taxon>Falsibacillus</taxon>
    </lineage>
</organism>
<protein>
    <submittedName>
        <fullName evidence="1">Uncharacterized protein</fullName>
    </submittedName>
</protein>
<dbReference type="RefSeq" id="WP_121680075.1">
    <property type="nucleotide sequence ID" value="NZ_RCVZ01000004.1"/>
</dbReference>
<comment type="caution">
    <text evidence="1">The sequence shown here is derived from an EMBL/GenBank/DDBJ whole genome shotgun (WGS) entry which is preliminary data.</text>
</comment>
<dbReference type="EMBL" id="RCVZ01000004">
    <property type="protein sequence ID" value="RLQ96222.1"/>
    <property type="molecule type" value="Genomic_DNA"/>
</dbReference>
<proteinExistence type="predicted"/>